<proteinExistence type="predicted"/>
<evidence type="ECO:0000313" key="7">
    <source>
        <dbReference type="Proteomes" id="UP000824469"/>
    </source>
</evidence>
<dbReference type="GO" id="GO:0046983">
    <property type="term" value="F:protein dimerization activity"/>
    <property type="evidence" value="ECO:0007669"/>
    <property type="project" value="InterPro"/>
</dbReference>
<evidence type="ECO:0000259" key="5">
    <source>
        <dbReference type="PROSITE" id="PS50888"/>
    </source>
</evidence>
<dbReference type="InterPro" id="IPR036638">
    <property type="entry name" value="HLH_DNA-bd_sf"/>
</dbReference>
<dbReference type="PANTHER" id="PTHR45914:SF24">
    <property type="entry name" value="BHLH DOMAIN-CONTAINING PROTEIN"/>
    <property type="match status" value="1"/>
</dbReference>
<dbReference type="PROSITE" id="PS50888">
    <property type="entry name" value="BHLH"/>
    <property type="match status" value="1"/>
</dbReference>
<organism evidence="6 7">
    <name type="scientific">Taxus chinensis</name>
    <name type="common">Chinese yew</name>
    <name type="synonym">Taxus wallichiana var. chinensis</name>
    <dbReference type="NCBI Taxonomy" id="29808"/>
    <lineage>
        <taxon>Eukaryota</taxon>
        <taxon>Viridiplantae</taxon>
        <taxon>Streptophyta</taxon>
        <taxon>Embryophyta</taxon>
        <taxon>Tracheophyta</taxon>
        <taxon>Spermatophyta</taxon>
        <taxon>Pinopsida</taxon>
        <taxon>Pinidae</taxon>
        <taxon>Conifers II</taxon>
        <taxon>Cupressales</taxon>
        <taxon>Taxaceae</taxon>
        <taxon>Taxus</taxon>
    </lineage>
</organism>
<keyword evidence="2" id="KW-0805">Transcription regulation</keyword>
<dbReference type="GO" id="GO:0003700">
    <property type="term" value="F:DNA-binding transcription factor activity"/>
    <property type="evidence" value="ECO:0007669"/>
    <property type="project" value="InterPro"/>
</dbReference>
<evidence type="ECO:0000256" key="2">
    <source>
        <dbReference type="ARBA" id="ARBA00023015"/>
    </source>
</evidence>
<keyword evidence="3" id="KW-0804">Transcription</keyword>
<evidence type="ECO:0000256" key="1">
    <source>
        <dbReference type="ARBA" id="ARBA00004123"/>
    </source>
</evidence>
<dbReference type="AlphaFoldDB" id="A0AA38C2Y7"/>
<dbReference type="PANTHER" id="PTHR45914">
    <property type="entry name" value="TRANSCRIPTION FACTOR HEC3-RELATED"/>
    <property type="match status" value="1"/>
</dbReference>
<dbReference type="EMBL" id="JAHRHJ020000677">
    <property type="protein sequence ID" value="KAH9293826.1"/>
    <property type="molecule type" value="Genomic_DNA"/>
</dbReference>
<protein>
    <recommendedName>
        <fullName evidence="5">BHLH domain-containing protein</fullName>
    </recommendedName>
</protein>
<keyword evidence="4" id="KW-0539">Nucleus</keyword>
<dbReference type="Gene3D" id="4.10.280.10">
    <property type="entry name" value="Helix-loop-helix DNA-binding domain"/>
    <property type="match status" value="1"/>
</dbReference>
<dbReference type="SUPFAM" id="SSF47459">
    <property type="entry name" value="HLH, helix-loop-helix DNA-binding domain"/>
    <property type="match status" value="1"/>
</dbReference>
<reference evidence="6 7" key="1">
    <citation type="journal article" date="2021" name="Nat. Plants">
        <title>The Taxus genome provides insights into paclitaxel biosynthesis.</title>
        <authorList>
            <person name="Xiong X."/>
            <person name="Gou J."/>
            <person name="Liao Q."/>
            <person name="Li Y."/>
            <person name="Zhou Q."/>
            <person name="Bi G."/>
            <person name="Li C."/>
            <person name="Du R."/>
            <person name="Wang X."/>
            <person name="Sun T."/>
            <person name="Guo L."/>
            <person name="Liang H."/>
            <person name="Lu P."/>
            <person name="Wu Y."/>
            <person name="Zhang Z."/>
            <person name="Ro D.K."/>
            <person name="Shang Y."/>
            <person name="Huang S."/>
            <person name="Yan J."/>
        </authorList>
    </citation>
    <scope>NUCLEOTIDE SEQUENCE [LARGE SCALE GENOMIC DNA]</scope>
    <source>
        <strain evidence="6">Ta-2019</strain>
    </source>
</reference>
<keyword evidence="7" id="KW-1185">Reference proteome</keyword>
<gene>
    <name evidence="6" type="ORF">KI387_040965</name>
</gene>
<dbReference type="InterPro" id="IPR011598">
    <property type="entry name" value="bHLH_dom"/>
</dbReference>
<accession>A0AA38C2Y7</accession>
<comment type="subcellular location">
    <subcellularLocation>
        <location evidence="1">Nucleus</location>
    </subcellularLocation>
</comment>
<comment type="caution">
    <text evidence="6">The sequence shown here is derived from an EMBL/GenBank/DDBJ whole genome shotgun (WGS) entry which is preliminary data.</text>
</comment>
<dbReference type="SMART" id="SM00353">
    <property type="entry name" value="HLH"/>
    <property type="match status" value="1"/>
</dbReference>
<name>A0AA38C2Y7_TAXCH</name>
<dbReference type="Pfam" id="PF00010">
    <property type="entry name" value="HLH"/>
    <property type="match status" value="1"/>
</dbReference>
<feature type="domain" description="BHLH" evidence="5">
    <location>
        <begin position="200"/>
        <end position="249"/>
    </location>
</feature>
<dbReference type="Proteomes" id="UP000824469">
    <property type="component" value="Unassembled WGS sequence"/>
</dbReference>
<dbReference type="GO" id="GO:0005634">
    <property type="term" value="C:nucleus"/>
    <property type="evidence" value="ECO:0007669"/>
    <property type="project" value="UniProtKB-SubCell"/>
</dbReference>
<evidence type="ECO:0000256" key="3">
    <source>
        <dbReference type="ARBA" id="ARBA00023163"/>
    </source>
</evidence>
<evidence type="ECO:0000256" key="4">
    <source>
        <dbReference type="ARBA" id="ARBA00023242"/>
    </source>
</evidence>
<sequence>MDSWFEQQQVGRSMSTFAERQAALTAQLLTTGSGSCLNFDQSFCPGDLPLIQQEQQQFDTHSAPICAYDLTDDVWPQCELTDQPLGFEPLPCENVAMPVHTVFPVMTEDEIFSPLSLTAWQTEPGLSDHFCSEPPAKRPRIGSFYTLEDVMKKLPRTAPSLRLQTEPLNIPPSDLNLSPPKVVNQHLFPMLQNFHKLPYASVEPQSVAARHRRTKIREKIRSLEKLVPLGSKLDTARMLEESIKYVKFLQAQVQILECMPHADPKAYLKSNPPKDNMNFCRRINASRGGGWSASLANALPLHDPASGFKFSMNKLSAQQMLHTLLTSSTIQRKLFSAGKVIGTVYQKELFAAVQPDFSIFLSD</sequence>
<dbReference type="InterPro" id="IPR045843">
    <property type="entry name" value="IND-like"/>
</dbReference>
<evidence type="ECO:0000313" key="6">
    <source>
        <dbReference type="EMBL" id="KAH9293826.1"/>
    </source>
</evidence>